<gene>
    <name evidence="2" type="ORF">NTEN_LOCUS11012</name>
</gene>
<sequence>MFGTKKRKFPSFERYLGTSDHSFVLAGKKVLLENDQHYLPVLQAVNLEWYEKEKTRPLLILSGHFLKKRFSENGEKSGVVGPRAFLTVIIHIRRHKRRGGPRYPQSVHPLPHGRKW</sequence>
<feature type="non-terminal residue" evidence="2">
    <location>
        <position position="116"/>
    </location>
</feature>
<protein>
    <submittedName>
        <fullName evidence="2">Uncharacterized protein</fullName>
    </submittedName>
</protein>
<dbReference type="AlphaFoldDB" id="A0A6H5GRF0"/>
<dbReference type="Proteomes" id="UP000479000">
    <property type="component" value="Unassembled WGS sequence"/>
</dbReference>
<keyword evidence="3" id="KW-1185">Reference proteome</keyword>
<reference evidence="2 3" key="1">
    <citation type="submission" date="2020-02" db="EMBL/GenBank/DDBJ databases">
        <authorList>
            <person name="Ferguson B K."/>
        </authorList>
    </citation>
    <scope>NUCLEOTIDE SEQUENCE [LARGE SCALE GENOMIC DNA]</scope>
</reference>
<evidence type="ECO:0000256" key="1">
    <source>
        <dbReference type="SAM" id="MobiDB-lite"/>
    </source>
</evidence>
<feature type="region of interest" description="Disordered" evidence="1">
    <location>
        <begin position="97"/>
        <end position="116"/>
    </location>
</feature>
<evidence type="ECO:0000313" key="2">
    <source>
        <dbReference type="EMBL" id="CAB0005535.1"/>
    </source>
</evidence>
<proteinExistence type="predicted"/>
<name>A0A6H5GRF0_9HEMI</name>
<evidence type="ECO:0000313" key="3">
    <source>
        <dbReference type="Proteomes" id="UP000479000"/>
    </source>
</evidence>
<accession>A0A6H5GRF0</accession>
<dbReference type="EMBL" id="CADCXU010016542">
    <property type="protein sequence ID" value="CAB0005535.1"/>
    <property type="molecule type" value="Genomic_DNA"/>
</dbReference>
<organism evidence="2 3">
    <name type="scientific">Nesidiocoris tenuis</name>
    <dbReference type="NCBI Taxonomy" id="355587"/>
    <lineage>
        <taxon>Eukaryota</taxon>
        <taxon>Metazoa</taxon>
        <taxon>Ecdysozoa</taxon>
        <taxon>Arthropoda</taxon>
        <taxon>Hexapoda</taxon>
        <taxon>Insecta</taxon>
        <taxon>Pterygota</taxon>
        <taxon>Neoptera</taxon>
        <taxon>Paraneoptera</taxon>
        <taxon>Hemiptera</taxon>
        <taxon>Heteroptera</taxon>
        <taxon>Panheteroptera</taxon>
        <taxon>Cimicomorpha</taxon>
        <taxon>Miridae</taxon>
        <taxon>Dicyphina</taxon>
        <taxon>Nesidiocoris</taxon>
    </lineage>
</organism>